<name>A0A5B7FSR8_PORTR</name>
<evidence type="ECO:0000313" key="1">
    <source>
        <dbReference type="EMBL" id="MPC50471.1"/>
    </source>
</evidence>
<gene>
    <name evidence="1" type="ORF">E2C01_044300</name>
</gene>
<comment type="caution">
    <text evidence="1">The sequence shown here is derived from an EMBL/GenBank/DDBJ whole genome shotgun (WGS) entry which is preliminary data.</text>
</comment>
<proteinExistence type="predicted"/>
<dbReference type="EMBL" id="VSRR010009524">
    <property type="protein sequence ID" value="MPC50471.1"/>
    <property type="molecule type" value="Genomic_DNA"/>
</dbReference>
<organism evidence="1 2">
    <name type="scientific">Portunus trituberculatus</name>
    <name type="common">Swimming crab</name>
    <name type="synonym">Neptunus trituberculatus</name>
    <dbReference type="NCBI Taxonomy" id="210409"/>
    <lineage>
        <taxon>Eukaryota</taxon>
        <taxon>Metazoa</taxon>
        <taxon>Ecdysozoa</taxon>
        <taxon>Arthropoda</taxon>
        <taxon>Crustacea</taxon>
        <taxon>Multicrustacea</taxon>
        <taxon>Malacostraca</taxon>
        <taxon>Eumalacostraca</taxon>
        <taxon>Eucarida</taxon>
        <taxon>Decapoda</taxon>
        <taxon>Pleocyemata</taxon>
        <taxon>Brachyura</taxon>
        <taxon>Eubrachyura</taxon>
        <taxon>Portunoidea</taxon>
        <taxon>Portunidae</taxon>
        <taxon>Portuninae</taxon>
        <taxon>Portunus</taxon>
    </lineage>
</organism>
<protein>
    <submittedName>
        <fullName evidence="1">Uncharacterized protein</fullName>
    </submittedName>
</protein>
<keyword evidence="2" id="KW-1185">Reference proteome</keyword>
<accession>A0A5B7FSR8</accession>
<sequence>MDNVRNHAWSTIHVIEVPCVLLTNTKPNAVVHLDWRETLTSDVKLANVTRTMTVHKIILVWRITVLIHVHKPSVLLEPFASPRVIKGYVSAQQGMEVILQLSVNKRKSQPARVTESAWWAWSAPTINVRIPVSHIFIVDFSRIYN</sequence>
<reference evidence="1 2" key="1">
    <citation type="submission" date="2019-05" db="EMBL/GenBank/DDBJ databases">
        <title>Another draft genome of Portunus trituberculatus and its Hox gene families provides insights of decapod evolution.</title>
        <authorList>
            <person name="Jeong J.-H."/>
            <person name="Song I."/>
            <person name="Kim S."/>
            <person name="Choi T."/>
            <person name="Kim D."/>
            <person name="Ryu S."/>
            <person name="Kim W."/>
        </authorList>
    </citation>
    <scope>NUCLEOTIDE SEQUENCE [LARGE SCALE GENOMIC DNA]</scope>
    <source>
        <tissue evidence="1">Muscle</tissue>
    </source>
</reference>
<dbReference type="AlphaFoldDB" id="A0A5B7FSR8"/>
<evidence type="ECO:0000313" key="2">
    <source>
        <dbReference type="Proteomes" id="UP000324222"/>
    </source>
</evidence>
<dbReference type="Proteomes" id="UP000324222">
    <property type="component" value="Unassembled WGS sequence"/>
</dbReference>